<sequence>MTKPTLVESNEIFIIDYNKLVNIKHEIEPNNEVKKIAKDLREAFQYKKAVFLVNHTISKEDENKVYSLIRKFSALPNPIKEKYKSIINTGYHGYTSQQSERINKDGLIEFKESYNIIGYNRYLPDEEISEFSKTINTITEKLLNISNILLQLFAISLELSLDSFLPYHENMFDHLLNRTTFRILNYPPVNRPSSHFSDIIRCGEHTDYGTFSLIMQDSEGGLEIVASDGKWRRVGHIPGAMLILTAFLFEVLTSGKYKATLHRVIVPEEEEVRNKSRNSIAFFVTSDEKSVIKPLFPTPEMEVKEYITGEYLMEKLNEIKL</sequence>
<protein>
    <recommendedName>
        <fullName evidence="2">Fe2OG dioxygenase domain-containing protein</fullName>
    </recommendedName>
</protein>
<organism evidence="3">
    <name type="scientific">Clastoptera arizonana</name>
    <name type="common">Arizona spittle bug</name>
    <dbReference type="NCBI Taxonomy" id="38151"/>
    <lineage>
        <taxon>Eukaryota</taxon>
        <taxon>Metazoa</taxon>
        <taxon>Ecdysozoa</taxon>
        <taxon>Arthropoda</taxon>
        <taxon>Hexapoda</taxon>
        <taxon>Insecta</taxon>
        <taxon>Pterygota</taxon>
        <taxon>Neoptera</taxon>
        <taxon>Paraneoptera</taxon>
        <taxon>Hemiptera</taxon>
        <taxon>Auchenorrhyncha</taxon>
        <taxon>Cercopoidea</taxon>
        <taxon>Clastopteridae</taxon>
        <taxon>Clastoptera</taxon>
    </lineage>
</organism>
<dbReference type="AlphaFoldDB" id="A0A1B6EDI5"/>
<gene>
    <name evidence="3" type="ORF">g.18794</name>
</gene>
<proteinExistence type="inferred from homology"/>
<dbReference type="Gene3D" id="2.60.120.330">
    <property type="entry name" value="B-lactam Antibiotic, Isopenicillin N Synthase, Chain"/>
    <property type="match status" value="1"/>
</dbReference>
<accession>A0A1B6EDI5</accession>
<dbReference type="PANTHER" id="PTHR47990">
    <property type="entry name" value="2-OXOGLUTARATE (2OG) AND FE(II)-DEPENDENT OXYGENASE SUPERFAMILY PROTEIN-RELATED"/>
    <property type="match status" value="1"/>
</dbReference>
<name>A0A1B6EDI5_9HEMI</name>
<dbReference type="GO" id="GO:0016491">
    <property type="term" value="F:oxidoreductase activity"/>
    <property type="evidence" value="ECO:0007669"/>
    <property type="project" value="UniProtKB-KW"/>
</dbReference>
<dbReference type="Pfam" id="PF14226">
    <property type="entry name" value="DIOX_N"/>
    <property type="match status" value="1"/>
</dbReference>
<dbReference type="EMBL" id="GEDC01001300">
    <property type="protein sequence ID" value="JAS35998.1"/>
    <property type="molecule type" value="Transcribed_RNA"/>
</dbReference>
<dbReference type="Pfam" id="PF03171">
    <property type="entry name" value="2OG-FeII_Oxy"/>
    <property type="match status" value="1"/>
</dbReference>
<dbReference type="InterPro" id="IPR026992">
    <property type="entry name" value="DIOX_N"/>
</dbReference>
<comment type="similarity">
    <text evidence="1">Belongs to the iron/ascorbate-dependent oxidoreductase family.</text>
</comment>
<reference evidence="3" key="1">
    <citation type="submission" date="2015-12" db="EMBL/GenBank/DDBJ databases">
        <title>De novo transcriptome assembly of four potential Pierce s Disease insect vectors from Arizona vineyards.</title>
        <authorList>
            <person name="Tassone E.E."/>
        </authorList>
    </citation>
    <scope>NUCLEOTIDE SEQUENCE</scope>
</reference>
<dbReference type="InterPro" id="IPR044861">
    <property type="entry name" value="IPNS-like_FE2OG_OXY"/>
</dbReference>
<dbReference type="GO" id="GO:0046872">
    <property type="term" value="F:metal ion binding"/>
    <property type="evidence" value="ECO:0007669"/>
    <property type="project" value="UniProtKB-KW"/>
</dbReference>
<evidence type="ECO:0000313" key="3">
    <source>
        <dbReference type="EMBL" id="JAS35998.1"/>
    </source>
</evidence>
<evidence type="ECO:0000259" key="2">
    <source>
        <dbReference type="PROSITE" id="PS51471"/>
    </source>
</evidence>
<evidence type="ECO:0000256" key="1">
    <source>
        <dbReference type="RuleBase" id="RU003682"/>
    </source>
</evidence>
<dbReference type="InterPro" id="IPR005123">
    <property type="entry name" value="Oxoglu/Fe-dep_dioxygenase_dom"/>
</dbReference>
<keyword evidence="1" id="KW-0560">Oxidoreductase</keyword>
<dbReference type="SUPFAM" id="SSF51197">
    <property type="entry name" value="Clavaminate synthase-like"/>
    <property type="match status" value="1"/>
</dbReference>
<feature type="domain" description="Fe2OG dioxygenase" evidence="2">
    <location>
        <begin position="171"/>
        <end position="286"/>
    </location>
</feature>
<keyword evidence="1" id="KW-0479">Metal-binding</keyword>
<dbReference type="PROSITE" id="PS51471">
    <property type="entry name" value="FE2OG_OXY"/>
    <property type="match status" value="1"/>
</dbReference>
<keyword evidence="1" id="KW-0408">Iron</keyword>
<dbReference type="InterPro" id="IPR050231">
    <property type="entry name" value="Iron_ascorbate_oxido_reductase"/>
</dbReference>
<dbReference type="InterPro" id="IPR027443">
    <property type="entry name" value="IPNS-like_sf"/>
</dbReference>